<comment type="similarity">
    <text evidence="2">Belongs to the SNAP family.</text>
</comment>
<evidence type="ECO:0000256" key="8">
    <source>
        <dbReference type="ARBA" id="ARBA00042485"/>
    </source>
</evidence>
<dbReference type="FunFam" id="1.25.40.10:FF:000323">
    <property type="entry name" value="Gamma-soluble NSF attachment protein"/>
    <property type="match status" value="1"/>
</dbReference>
<dbReference type="SUPFAM" id="SSF48452">
    <property type="entry name" value="TPR-like"/>
    <property type="match status" value="1"/>
</dbReference>
<keyword evidence="4" id="KW-0931">ER-Golgi transport</keyword>
<protein>
    <recommendedName>
        <fullName evidence="7">Gamma-soluble NSF attachment protein</fullName>
    </recommendedName>
    <alternativeName>
        <fullName evidence="8">N-ethylmaleimide-sensitive factor attachment protein gamma</fullName>
    </alternativeName>
</protein>
<dbReference type="GO" id="GO:0005483">
    <property type="term" value="F:soluble NSF attachment protein activity"/>
    <property type="evidence" value="ECO:0007669"/>
    <property type="project" value="TreeGrafter"/>
</dbReference>
<dbReference type="GO" id="GO:0005774">
    <property type="term" value="C:vacuolar membrane"/>
    <property type="evidence" value="ECO:0007669"/>
    <property type="project" value="TreeGrafter"/>
</dbReference>
<dbReference type="EMBL" id="GCKF01036346">
    <property type="protein sequence ID" value="JAG96755.1"/>
    <property type="molecule type" value="Transcribed_RNA"/>
</dbReference>
<keyword evidence="5" id="KW-0653">Protein transport</keyword>
<dbReference type="GO" id="GO:0006886">
    <property type="term" value="P:intracellular protein transport"/>
    <property type="evidence" value="ECO:0007669"/>
    <property type="project" value="InterPro"/>
</dbReference>
<evidence type="ECO:0000256" key="6">
    <source>
        <dbReference type="ARBA" id="ARBA00023136"/>
    </source>
</evidence>
<dbReference type="GO" id="GO:0016192">
    <property type="term" value="P:vesicle-mediated transport"/>
    <property type="evidence" value="ECO:0007669"/>
    <property type="project" value="UniProtKB-KW"/>
</dbReference>
<evidence type="ECO:0000256" key="7">
    <source>
        <dbReference type="ARBA" id="ARBA00040047"/>
    </source>
</evidence>
<dbReference type="Gene3D" id="1.25.40.10">
    <property type="entry name" value="Tetratricopeptide repeat domain"/>
    <property type="match status" value="1"/>
</dbReference>
<sequence>MAETEPKVAEAEKMMKKANKLTKLSFTRWSADWNTATTLYEQAALAFRLAKETEKAKEAFDRAATGQERLSSPWQAAKHLESAGALAKELENWNEVADYYKRASELYTECGRPQPASDALARGARALEDAVPDEALRMYIDSCALLEDEGKEQMAFDTYRAVTNLYLKLERFSDAATILVRWGLAADKCKAINSQCKAYLSAIIVYLYAHDFKQADQCYNDCSQIDVFSNSEQNYCAEKLLRAYREADVEEIKHITKSSSAISGLDHTIIRLARKLPTGDVNAVASSAAAEEEPLDENDLT</sequence>
<comment type="subcellular location">
    <subcellularLocation>
        <location evidence="1">Membrane</location>
        <topology evidence="1">Peripheral membrane protein</topology>
    </subcellularLocation>
</comment>
<dbReference type="GO" id="GO:0031201">
    <property type="term" value="C:SNARE complex"/>
    <property type="evidence" value="ECO:0007669"/>
    <property type="project" value="TreeGrafter"/>
</dbReference>
<dbReference type="AlphaFoldDB" id="A0A0D6R4D1"/>
<dbReference type="PANTHER" id="PTHR13768">
    <property type="entry name" value="SOLUBLE NSF ATTACHMENT PROTEIN SNAP"/>
    <property type="match status" value="1"/>
</dbReference>
<accession>A0A0D6R4D1</accession>
<name>A0A0D6R4D1_ARACU</name>
<evidence type="ECO:0000256" key="3">
    <source>
        <dbReference type="ARBA" id="ARBA00022448"/>
    </source>
</evidence>
<dbReference type="PANTHER" id="PTHR13768:SF2">
    <property type="entry name" value="GAMMA-SOLUBLE NSF ATTACHMENT PROTEIN"/>
    <property type="match status" value="1"/>
</dbReference>
<keyword evidence="6" id="KW-0472">Membrane</keyword>
<evidence type="ECO:0000256" key="1">
    <source>
        <dbReference type="ARBA" id="ARBA00004170"/>
    </source>
</evidence>
<evidence type="ECO:0000256" key="5">
    <source>
        <dbReference type="ARBA" id="ARBA00022927"/>
    </source>
</evidence>
<reference evidence="9" key="1">
    <citation type="submission" date="2015-03" db="EMBL/GenBank/DDBJ databases">
        <title>A transcriptome of Araucaria cunninghamii, an australian fine timber species.</title>
        <authorList>
            <person name="Jing Yi C.J.Y."/>
            <person name="Yin San L.Y.S."/>
            <person name="Abdul Karim S.S."/>
            <person name="Wan Azmi N.N."/>
            <person name="Hercus R.R."/>
            <person name="Croft L.L."/>
        </authorList>
    </citation>
    <scope>NUCLEOTIDE SEQUENCE</scope>
    <source>
        <strain evidence="9">MI0301</strain>
        <tissue evidence="9">Leaf</tissue>
    </source>
</reference>
<proteinExistence type="inferred from homology"/>
<keyword evidence="3" id="KW-0813">Transport</keyword>
<organism evidence="9">
    <name type="scientific">Araucaria cunninghamii</name>
    <name type="common">Hoop pine</name>
    <name type="synonym">Moreton Bay pine</name>
    <dbReference type="NCBI Taxonomy" id="56994"/>
    <lineage>
        <taxon>Eukaryota</taxon>
        <taxon>Viridiplantae</taxon>
        <taxon>Streptophyta</taxon>
        <taxon>Embryophyta</taxon>
        <taxon>Tracheophyta</taxon>
        <taxon>Spermatophyta</taxon>
        <taxon>Pinopsida</taxon>
        <taxon>Pinidae</taxon>
        <taxon>Conifers II</taxon>
        <taxon>Araucariales</taxon>
        <taxon>Araucariaceae</taxon>
        <taxon>Araucaria</taxon>
    </lineage>
</organism>
<evidence type="ECO:0000313" key="9">
    <source>
        <dbReference type="EMBL" id="JAG96755.1"/>
    </source>
</evidence>
<evidence type="ECO:0000256" key="4">
    <source>
        <dbReference type="ARBA" id="ARBA00022892"/>
    </source>
</evidence>
<dbReference type="GO" id="GO:0019905">
    <property type="term" value="F:syntaxin binding"/>
    <property type="evidence" value="ECO:0007669"/>
    <property type="project" value="TreeGrafter"/>
</dbReference>
<dbReference type="InterPro" id="IPR000744">
    <property type="entry name" value="NSF_attach"/>
</dbReference>
<evidence type="ECO:0000256" key="2">
    <source>
        <dbReference type="ARBA" id="ARBA00010050"/>
    </source>
</evidence>
<dbReference type="InterPro" id="IPR011990">
    <property type="entry name" value="TPR-like_helical_dom_sf"/>
</dbReference>
<dbReference type="Pfam" id="PF14938">
    <property type="entry name" value="SNAP"/>
    <property type="match status" value="1"/>
</dbReference>